<accession>A0ABU5XI47</accession>
<gene>
    <name evidence="3" type="ORF">K6T79_12405</name>
</gene>
<keyword evidence="1" id="KW-0732">Signal</keyword>
<feature type="chain" id="PRO_5045175983" evidence="1">
    <location>
        <begin position="23"/>
        <end position="112"/>
    </location>
</feature>
<keyword evidence="4" id="KW-1185">Reference proteome</keyword>
<evidence type="ECO:0000259" key="2">
    <source>
        <dbReference type="Pfam" id="PF05305"/>
    </source>
</evidence>
<comment type="caution">
    <text evidence="3">The sequence shown here is derived from an EMBL/GenBank/DDBJ whole genome shotgun (WGS) entry which is preliminary data.</text>
</comment>
<proteinExistence type="predicted"/>
<dbReference type="Proteomes" id="UP001299596">
    <property type="component" value="Unassembled WGS sequence"/>
</dbReference>
<evidence type="ECO:0000313" key="4">
    <source>
        <dbReference type="Proteomes" id="UP001299596"/>
    </source>
</evidence>
<dbReference type="RefSeq" id="WP_225407692.1">
    <property type="nucleotide sequence ID" value="NZ_JAYJJR010000007.1"/>
</dbReference>
<name>A0ABU5XI47_9MYCO</name>
<feature type="domain" description="DUF732" evidence="2">
    <location>
        <begin position="36"/>
        <end position="103"/>
    </location>
</feature>
<dbReference type="Pfam" id="PF05305">
    <property type="entry name" value="DUF732"/>
    <property type="match status" value="1"/>
</dbReference>
<feature type="signal peptide" evidence="1">
    <location>
        <begin position="1"/>
        <end position="22"/>
    </location>
</feature>
<evidence type="ECO:0000256" key="1">
    <source>
        <dbReference type="SAM" id="SignalP"/>
    </source>
</evidence>
<protein>
    <submittedName>
        <fullName evidence="3">DUF732 domain-containing protein</fullName>
    </submittedName>
</protein>
<dbReference type="InterPro" id="IPR007969">
    <property type="entry name" value="DUF732"/>
</dbReference>
<evidence type="ECO:0000313" key="3">
    <source>
        <dbReference type="EMBL" id="MEB3021853.1"/>
    </source>
</evidence>
<reference evidence="3 4" key="1">
    <citation type="submission" date="2023-12" db="EMBL/GenBank/DDBJ databases">
        <title>Description of new species of Mycobacterium terrae complex isolated from sewage at the Sao Paulo Zoological Park Foundation in Brazil.</title>
        <authorList>
            <person name="Romagnoli C.L."/>
            <person name="Conceicao E.C."/>
            <person name="Machado E."/>
            <person name="Barreto L.B.P.F."/>
            <person name="Sharma A."/>
            <person name="Silva N.M."/>
            <person name="Marques L.E."/>
            <person name="Juliana M.A."/>
            <person name="Lourenco M.C.S."/>
            <person name="Digiampietri L.A."/>
            <person name="Suffys P.N."/>
            <person name="Viana-Niero C."/>
        </authorList>
    </citation>
    <scope>NUCLEOTIDE SEQUENCE [LARGE SCALE GENOMIC DNA]</scope>
    <source>
        <strain evidence="3 4">MYC098</strain>
    </source>
</reference>
<sequence>MRFAIVPFAAAAAIALAAPGHATPGVVEVSAVERAEFIEALHQVGISFADPAQAVAVAEAECGLAANGVSSLELLNDITEANPGLSVADAARFTAIAAKFYCPHQLQGGGSK</sequence>
<dbReference type="EMBL" id="JAYJJR010000007">
    <property type="protein sequence ID" value="MEB3021853.1"/>
    <property type="molecule type" value="Genomic_DNA"/>
</dbReference>
<organism evidence="3 4">
    <name type="scientific">[Mycobacterium] crassicus</name>
    <dbReference type="NCBI Taxonomy" id="2872309"/>
    <lineage>
        <taxon>Bacteria</taxon>
        <taxon>Bacillati</taxon>
        <taxon>Actinomycetota</taxon>
        <taxon>Actinomycetes</taxon>
        <taxon>Mycobacteriales</taxon>
        <taxon>Mycobacteriaceae</taxon>
        <taxon>Mycolicibacter</taxon>
    </lineage>
</organism>